<dbReference type="EMBL" id="NEVK01000006">
    <property type="protein sequence ID" value="OZI17918.1"/>
    <property type="molecule type" value="Genomic_DNA"/>
</dbReference>
<accession>A0A261QYQ2</accession>
<evidence type="ECO:0000313" key="1">
    <source>
        <dbReference type="EMBL" id="OZI17918.1"/>
    </source>
</evidence>
<organism evidence="1 2">
    <name type="scientific">Bordetella genomosp. 7</name>
    <dbReference type="NCBI Taxonomy" id="1416805"/>
    <lineage>
        <taxon>Bacteria</taxon>
        <taxon>Pseudomonadati</taxon>
        <taxon>Pseudomonadota</taxon>
        <taxon>Betaproteobacteria</taxon>
        <taxon>Burkholderiales</taxon>
        <taxon>Alcaligenaceae</taxon>
        <taxon>Bordetella</taxon>
    </lineage>
</organism>
<gene>
    <name evidence="1" type="ORF">CAL19_12610</name>
</gene>
<proteinExistence type="predicted"/>
<dbReference type="Proteomes" id="UP000216947">
    <property type="component" value="Unassembled WGS sequence"/>
</dbReference>
<dbReference type="RefSeq" id="WP_094796941.1">
    <property type="nucleotide sequence ID" value="NZ_NEVK01000006.1"/>
</dbReference>
<name>A0A261QYQ2_9BORD</name>
<sequence>MIVQEVDSGGVTVVEIQAKGPKGDRGDVTPEALAAKEAAESAALSAESYAELAGNGVNSIRADLADASTENSGAGMVAFKQNGTLAASRRMLEKSREWVTPEDFAHVDDDDDGPALARAASSGANSIRLLPGKTYAFDSVDFNSVDVWCEGTATLSGTPINVGRIGGGVIVGGAVSAESVRETMPQLKFSGGFVVRYRSAEDEGDDGFYVVTKNAHREEYVSIRVRASAAADTGPWELQRIQSVFALGEALAYQSVAEAAPLGAVYSGSGWANYSVTPAVIGMESGSTAGTPSTAIACRRTATVDDSVSFSVKPDKNGQIKLTFLKSASMSRSVEISYLGVGGAVTETISLEDASASGPSLHTVILQTRSLAAIPITVTQKDSGTSSRYMVLVAVNADRPDELRREVAYDNYATFQLPSYRHYVTNAGAHEYAIYDNDAEPPSFTGSYHGREEALIPPKWVIDGQAVELFPKGVPVACKRGILLKQSTQISGKLTTYSDYRFGDGSAEFICDIQGTMRSRTVYLGMELSQLYNATADKACFNEILYPRRTDVTDAGRYPLGNTELVVWRNSETEARIYMWCKSFTGYASLNGGSSIESAYGTSTYSKLRCGQQQDAERLFTGASLHYIKVYG</sequence>
<keyword evidence="2" id="KW-1185">Reference proteome</keyword>
<evidence type="ECO:0000313" key="2">
    <source>
        <dbReference type="Proteomes" id="UP000216947"/>
    </source>
</evidence>
<dbReference type="AlphaFoldDB" id="A0A261QYQ2"/>
<reference evidence="2" key="1">
    <citation type="submission" date="2017-05" db="EMBL/GenBank/DDBJ databases">
        <title>Complete and WGS of Bordetella genogroups.</title>
        <authorList>
            <person name="Spilker T."/>
            <person name="Lipuma J."/>
        </authorList>
    </citation>
    <scope>NUCLEOTIDE SEQUENCE [LARGE SCALE GENOMIC DNA]</scope>
    <source>
        <strain evidence="2">AU18089</strain>
    </source>
</reference>
<comment type="caution">
    <text evidence="1">The sequence shown here is derived from an EMBL/GenBank/DDBJ whole genome shotgun (WGS) entry which is preliminary data.</text>
</comment>
<protein>
    <submittedName>
        <fullName evidence="1">Uncharacterized protein</fullName>
    </submittedName>
</protein>